<feature type="domain" description="HEPN" evidence="1">
    <location>
        <begin position="10"/>
        <end position="122"/>
    </location>
</feature>
<protein>
    <submittedName>
        <fullName evidence="2">HEPN domain-containing protein</fullName>
    </submittedName>
</protein>
<sequence length="134" mass="15470">MSYGRYRDWLEEAVDDLEAARRLFEHGMWSKVCFFSHQAAEKALKALCIKKLGRYVHTHSVARLLEELSSVVNLPQGLAERAGRLDRHYIPTRYPNAWPELPPHKHYSRRDAEEALSTATEVVELARREAEGDP</sequence>
<dbReference type="SMART" id="SM00748">
    <property type="entry name" value="HEPN"/>
    <property type="match status" value="1"/>
</dbReference>
<dbReference type="PROSITE" id="PS50910">
    <property type="entry name" value="HEPN"/>
    <property type="match status" value="1"/>
</dbReference>
<evidence type="ECO:0000259" key="1">
    <source>
        <dbReference type="PROSITE" id="PS50910"/>
    </source>
</evidence>
<dbReference type="EMBL" id="DTIB01000125">
    <property type="protein sequence ID" value="HGB25812.1"/>
    <property type="molecule type" value="Genomic_DNA"/>
</dbReference>
<dbReference type="Gene3D" id="1.20.120.330">
    <property type="entry name" value="Nucleotidyltransferases domain 2"/>
    <property type="match status" value="1"/>
</dbReference>
<organism evidence="2">
    <name type="scientific">Thermofilum pendens</name>
    <dbReference type="NCBI Taxonomy" id="2269"/>
    <lineage>
        <taxon>Archaea</taxon>
        <taxon>Thermoproteota</taxon>
        <taxon>Thermoprotei</taxon>
        <taxon>Thermofilales</taxon>
        <taxon>Thermofilaceae</taxon>
        <taxon>Thermofilum</taxon>
    </lineage>
</organism>
<dbReference type="SUPFAM" id="SSF81593">
    <property type="entry name" value="Nucleotidyltransferase substrate binding subunit/domain"/>
    <property type="match status" value="1"/>
</dbReference>
<dbReference type="InterPro" id="IPR007842">
    <property type="entry name" value="HEPN_dom"/>
</dbReference>
<reference evidence="2" key="1">
    <citation type="journal article" date="2020" name="mSystems">
        <title>Genome- and Community-Level Interaction Insights into Carbon Utilization and Element Cycling Functions of Hydrothermarchaeota in Hydrothermal Sediment.</title>
        <authorList>
            <person name="Zhou Z."/>
            <person name="Liu Y."/>
            <person name="Xu W."/>
            <person name="Pan J."/>
            <person name="Luo Z.H."/>
            <person name="Li M."/>
        </authorList>
    </citation>
    <scope>NUCLEOTIDE SEQUENCE [LARGE SCALE GENOMIC DNA]</scope>
    <source>
        <strain evidence="2">SpSt-8</strain>
    </source>
</reference>
<comment type="caution">
    <text evidence="2">The sequence shown here is derived from an EMBL/GenBank/DDBJ whole genome shotgun (WGS) entry which is preliminary data.</text>
</comment>
<gene>
    <name evidence="2" type="ORF">ENV88_07330</name>
</gene>
<proteinExistence type="predicted"/>
<name>A0A7C3SM28_THEPE</name>
<dbReference type="AlphaFoldDB" id="A0A7C3SM28"/>
<dbReference type="Pfam" id="PF05168">
    <property type="entry name" value="HEPN"/>
    <property type="match status" value="1"/>
</dbReference>
<accession>A0A7C3SM28</accession>
<evidence type="ECO:0000313" key="2">
    <source>
        <dbReference type="EMBL" id="HGB25812.1"/>
    </source>
</evidence>